<evidence type="ECO:0000256" key="1">
    <source>
        <dbReference type="PROSITE-ProRule" id="PRU00278"/>
    </source>
</evidence>
<dbReference type="InterPro" id="IPR000297">
    <property type="entry name" value="PPIase_PpiC"/>
</dbReference>
<dbReference type="InterPro" id="IPR050245">
    <property type="entry name" value="PrsA_foldase"/>
</dbReference>
<dbReference type="SUPFAM" id="SSF103088">
    <property type="entry name" value="OmpA-like"/>
    <property type="match status" value="1"/>
</dbReference>
<dbReference type="AlphaFoldDB" id="A0A7W5ZLK0"/>
<name>A0A7W5ZLK0_9BACT</name>
<dbReference type="InterPro" id="IPR036737">
    <property type="entry name" value="OmpA-like_sf"/>
</dbReference>
<reference evidence="4 5" key="1">
    <citation type="submission" date="2020-08" db="EMBL/GenBank/DDBJ databases">
        <title>Genomic Encyclopedia of Type Strains, Phase IV (KMG-IV): sequencing the most valuable type-strain genomes for metagenomic binning, comparative biology and taxonomic classification.</title>
        <authorList>
            <person name="Goeker M."/>
        </authorList>
    </citation>
    <scope>NUCLEOTIDE SEQUENCE [LARGE SCALE GENOMIC DNA]</scope>
    <source>
        <strain evidence="4 5">DSM 17976</strain>
    </source>
</reference>
<dbReference type="SUPFAM" id="SSF54534">
    <property type="entry name" value="FKBP-like"/>
    <property type="match status" value="2"/>
</dbReference>
<comment type="caution">
    <text evidence="4">The sequence shown here is derived from an EMBL/GenBank/DDBJ whole genome shotgun (WGS) entry which is preliminary data.</text>
</comment>
<feature type="signal peptide" evidence="2">
    <location>
        <begin position="1"/>
        <end position="21"/>
    </location>
</feature>
<evidence type="ECO:0000256" key="2">
    <source>
        <dbReference type="SAM" id="SignalP"/>
    </source>
</evidence>
<accession>A0A7W5ZLK0</accession>
<dbReference type="PROSITE" id="PS50198">
    <property type="entry name" value="PPIC_PPIASE_2"/>
    <property type="match status" value="2"/>
</dbReference>
<evidence type="ECO:0000313" key="4">
    <source>
        <dbReference type="EMBL" id="MBB3838046.1"/>
    </source>
</evidence>
<sequence length="765" mass="85686">MKYSYFVVAALILGITACTTSKPTPPPPPPSEPTILTIGGKKITTDEFFQSFTKNQFSDDTTKPTGISEYLQLYTNLKLKVLGAQSAGLDTAASFREEMASYRQQLAQPYLMDKALVDNLVAEAYERMKQEVRIAHIMLPVSPDALPADTLSVFRAISELRGRIIQKEIDFESAAKQYSKDPISSPKGGDLESYFPVFKTIYPFETAAFTLPIGQISNPVRSRAGYHLIKVLERRPARGKVQVAHILVSVSSSATEAGKIAAKAKAEKAAALLQQEAWEIVCRDYSDDATTKNEGGVLREFGPSEMVPEFENTAFSLKNVGDISAPFQSNYGWHIVKLLSKKPIESFAEAAPQIRQKVTTDSRSEVIQQALIKKLRASYKIVEAEPIREAALAKFDSSILNGQWKFIEPLSATLDKKELFRIDNESFLVNQFLEYVRDFQRPAAPNSSPLVVGQRYYRTYLEKKLIEVEEKNLDKKYPEFKALVTEMNDGLLFSQTMEANVWQPSLSDTLGQRKLWEQNKQKYQYPERALATILVSDSDSLLKRAQESLKSAPYQLRRKGTDLIFDSKSTILTEKHREALVDVAMTLMNNENYVVEVSSFAGAEEADSVSAARLKNAIKALSGDGVSLTRIIEKDNGKYKPVATDTRNRRISFQYFSSSKKDLEKALNAQKTGVISITDGAFAKGTNAYLNAGRWEAGMQQVNVNGKKAVINIEKIEPARIKTFNEARGAVINDFQKQLETNWLNQLRQKFGVQVNEEELRKLSK</sequence>
<dbReference type="RefSeq" id="WP_183973076.1">
    <property type="nucleotide sequence ID" value="NZ_JACIBY010000003.1"/>
</dbReference>
<dbReference type="Proteomes" id="UP000541352">
    <property type="component" value="Unassembled WGS sequence"/>
</dbReference>
<keyword evidence="1" id="KW-0697">Rotamase</keyword>
<dbReference type="Pfam" id="PF00639">
    <property type="entry name" value="Rotamase"/>
    <property type="match status" value="2"/>
</dbReference>
<feature type="domain" description="PpiC" evidence="3">
    <location>
        <begin position="129"/>
        <end position="233"/>
    </location>
</feature>
<dbReference type="EC" id="5.2.1.8" evidence="4"/>
<dbReference type="InterPro" id="IPR046357">
    <property type="entry name" value="PPIase_dom_sf"/>
</dbReference>
<protein>
    <submittedName>
        <fullName evidence="4">Peptidyl-prolyl cis-trans isomerase SurA</fullName>
        <ecNumber evidence="4">5.2.1.8</ecNumber>
    </submittedName>
</protein>
<keyword evidence="1 4" id="KW-0413">Isomerase</keyword>
<gene>
    <name evidence="4" type="ORF">FHS57_002043</name>
</gene>
<proteinExistence type="predicted"/>
<dbReference type="PROSITE" id="PS51257">
    <property type="entry name" value="PROKAR_LIPOPROTEIN"/>
    <property type="match status" value="1"/>
</dbReference>
<keyword evidence="2" id="KW-0732">Signal</keyword>
<dbReference type="PANTHER" id="PTHR47245:SF2">
    <property type="entry name" value="PEPTIDYL-PROLYL CIS-TRANS ISOMERASE HP_0175-RELATED"/>
    <property type="match status" value="1"/>
</dbReference>
<evidence type="ECO:0000259" key="3">
    <source>
        <dbReference type="PROSITE" id="PS50198"/>
    </source>
</evidence>
<organism evidence="4 5">
    <name type="scientific">Runella defluvii</name>
    <dbReference type="NCBI Taxonomy" id="370973"/>
    <lineage>
        <taxon>Bacteria</taxon>
        <taxon>Pseudomonadati</taxon>
        <taxon>Bacteroidota</taxon>
        <taxon>Cytophagia</taxon>
        <taxon>Cytophagales</taxon>
        <taxon>Spirosomataceae</taxon>
        <taxon>Runella</taxon>
    </lineage>
</organism>
<dbReference type="PANTHER" id="PTHR47245">
    <property type="entry name" value="PEPTIDYLPROLYL ISOMERASE"/>
    <property type="match status" value="1"/>
</dbReference>
<dbReference type="EMBL" id="JACIBY010000003">
    <property type="protein sequence ID" value="MBB3838046.1"/>
    <property type="molecule type" value="Genomic_DNA"/>
</dbReference>
<evidence type="ECO:0000313" key="5">
    <source>
        <dbReference type="Proteomes" id="UP000541352"/>
    </source>
</evidence>
<dbReference type="Gene3D" id="3.10.50.40">
    <property type="match status" value="2"/>
</dbReference>
<keyword evidence="5" id="KW-1185">Reference proteome</keyword>
<feature type="chain" id="PRO_5030859994" evidence="2">
    <location>
        <begin position="22"/>
        <end position="765"/>
    </location>
</feature>
<dbReference type="Gene3D" id="3.30.1330.60">
    <property type="entry name" value="OmpA-like domain"/>
    <property type="match status" value="1"/>
</dbReference>
<feature type="domain" description="PpiC" evidence="3">
    <location>
        <begin position="238"/>
        <end position="340"/>
    </location>
</feature>
<dbReference type="GO" id="GO:0003755">
    <property type="term" value="F:peptidyl-prolyl cis-trans isomerase activity"/>
    <property type="evidence" value="ECO:0007669"/>
    <property type="project" value="UniProtKB-KW"/>
</dbReference>